<reference evidence="1 2" key="1">
    <citation type="submission" date="2023-03" db="EMBL/GenBank/DDBJ databases">
        <authorList>
            <person name="Shen W."/>
            <person name="Cai J."/>
        </authorList>
    </citation>
    <scope>NUCLEOTIDE SEQUENCE [LARGE SCALE GENOMIC DNA]</scope>
    <source>
        <strain evidence="1 2">Y2</strain>
    </source>
</reference>
<evidence type="ECO:0008006" key="3">
    <source>
        <dbReference type="Google" id="ProtNLM"/>
    </source>
</evidence>
<organism evidence="1 2">
    <name type="scientific">Enterococcus avium</name>
    <name type="common">Streptococcus avium</name>
    <dbReference type="NCBI Taxonomy" id="33945"/>
    <lineage>
        <taxon>Bacteria</taxon>
        <taxon>Bacillati</taxon>
        <taxon>Bacillota</taxon>
        <taxon>Bacilli</taxon>
        <taxon>Lactobacillales</taxon>
        <taxon>Enterococcaceae</taxon>
        <taxon>Enterococcus</taxon>
    </lineage>
</organism>
<dbReference type="EMBL" id="JARPWY010000006">
    <property type="protein sequence ID" value="MDT2513352.1"/>
    <property type="molecule type" value="Genomic_DNA"/>
</dbReference>
<gene>
    <name evidence="1" type="ORF">P7D79_03790</name>
</gene>
<dbReference type="Proteomes" id="UP001264335">
    <property type="component" value="Unassembled WGS sequence"/>
</dbReference>
<evidence type="ECO:0000313" key="1">
    <source>
        <dbReference type="EMBL" id="MDT2513352.1"/>
    </source>
</evidence>
<sequence>MKENTEEVEVATALDFYVQQVKECCKCFECASDDQWEQAVITALQDWGNLTCGNWIDDHEINLRVPLSAQCGDCCPNVIRVNLPENWIQTETITVKVRSWLGLETQEIEVDYVFDDYTHDLMIDLTNAMDCCNRCKTYDVIIDYTVGTDVIPPELCRWFCAIAKVYMELEAIECKSCGSADSVAIVEVEGTKDLSATIKYLAIKYFQSVIDEYSLCLLKSLKDWTVVA</sequence>
<proteinExistence type="predicted"/>
<accession>A0ABD5F531</accession>
<comment type="caution">
    <text evidence="1">The sequence shown here is derived from an EMBL/GenBank/DDBJ whole genome shotgun (WGS) entry which is preliminary data.</text>
</comment>
<evidence type="ECO:0000313" key="2">
    <source>
        <dbReference type="Proteomes" id="UP001264335"/>
    </source>
</evidence>
<dbReference type="AlphaFoldDB" id="A0ABD5F531"/>
<protein>
    <recommendedName>
        <fullName evidence="3">CbrC family protein</fullName>
    </recommendedName>
</protein>
<name>A0ABD5F531_ENTAV</name>
<dbReference type="RefSeq" id="WP_311924171.1">
    <property type="nucleotide sequence ID" value="NZ_JARPWV010000038.1"/>
</dbReference>